<dbReference type="GeneTree" id="ENSGT00940000156038"/>
<evidence type="ECO:0000256" key="4">
    <source>
        <dbReference type="PROSITE-ProRule" id="PRU00076"/>
    </source>
</evidence>
<evidence type="ECO:0000259" key="7">
    <source>
        <dbReference type="PROSITE" id="PS50853"/>
    </source>
</evidence>
<dbReference type="PANTHER" id="PTHR14002">
    <property type="entry name" value="ENDOGLIN/TGF-BETA RECEPTOR TYPE III"/>
    <property type="match status" value="1"/>
</dbReference>
<name>A0A671YII9_SPAAU</name>
<protein>
    <submittedName>
        <fullName evidence="9">Uncharacterized LOC115595701</fullName>
    </submittedName>
</protein>
<keyword evidence="5" id="KW-0812">Transmembrane</keyword>
<dbReference type="CDD" id="cd00054">
    <property type="entry name" value="EGF_CA"/>
    <property type="match status" value="1"/>
</dbReference>
<dbReference type="Gene3D" id="2.10.25.10">
    <property type="entry name" value="Laminin"/>
    <property type="match status" value="1"/>
</dbReference>
<evidence type="ECO:0000256" key="5">
    <source>
        <dbReference type="SAM" id="Phobius"/>
    </source>
</evidence>
<dbReference type="Gene3D" id="2.60.40.3210">
    <property type="entry name" value="Zona pellucida, ZP-N domain"/>
    <property type="match status" value="1"/>
</dbReference>
<dbReference type="AlphaFoldDB" id="A0A671YII9"/>
<dbReference type="Gene3D" id="2.60.40.10">
    <property type="entry name" value="Immunoglobulins"/>
    <property type="match status" value="1"/>
</dbReference>
<feature type="domain" description="ZP" evidence="8">
    <location>
        <begin position="676"/>
        <end position="930"/>
    </location>
</feature>
<dbReference type="PROSITE" id="PS50853">
    <property type="entry name" value="FN3"/>
    <property type="match status" value="1"/>
</dbReference>
<dbReference type="PROSITE" id="PS50026">
    <property type="entry name" value="EGF_3"/>
    <property type="match status" value="1"/>
</dbReference>
<dbReference type="InterPro" id="IPR003961">
    <property type="entry name" value="FN3_dom"/>
</dbReference>
<dbReference type="InterPro" id="IPR055355">
    <property type="entry name" value="ZP-C"/>
</dbReference>
<dbReference type="OMA" id="WNDEDEC"/>
<proteinExistence type="predicted"/>
<evidence type="ECO:0000256" key="3">
    <source>
        <dbReference type="ARBA" id="ARBA00023157"/>
    </source>
</evidence>
<accession>A0A671YII9</accession>
<reference evidence="9" key="2">
    <citation type="submission" date="2025-08" db="UniProtKB">
        <authorList>
            <consortium name="Ensembl"/>
        </authorList>
    </citation>
    <scope>IDENTIFICATION</scope>
</reference>
<dbReference type="Pfam" id="PF07645">
    <property type="entry name" value="EGF_CA"/>
    <property type="match status" value="1"/>
</dbReference>
<dbReference type="SMART" id="SM00241">
    <property type="entry name" value="ZP"/>
    <property type="match status" value="1"/>
</dbReference>
<keyword evidence="10" id="KW-1185">Reference proteome</keyword>
<dbReference type="InterPro" id="IPR042235">
    <property type="entry name" value="ZP-C_dom"/>
</dbReference>
<dbReference type="Proteomes" id="UP000472265">
    <property type="component" value="Chromosome 14"/>
</dbReference>
<dbReference type="GO" id="GO:0005509">
    <property type="term" value="F:calcium ion binding"/>
    <property type="evidence" value="ECO:0007669"/>
    <property type="project" value="InterPro"/>
</dbReference>
<dbReference type="SUPFAM" id="SSF49265">
    <property type="entry name" value="Fibronectin type III"/>
    <property type="match status" value="1"/>
</dbReference>
<keyword evidence="1 4" id="KW-0245">EGF-like domain</keyword>
<dbReference type="Ensembl" id="ENSSAUT00010066546.1">
    <property type="protein sequence ID" value="ENSSAUP00010063497.1"/>
    <property type="gene ID" value="ENSSAUG00010025542.1"/>
</dbReference>
<dbReference type="InterPro" id="IPR001507">
    <property type="entry name" value="ZP_dom"/>
</dbReference>
<evidence type="ECO:0000313" key="10">
    <source>
        <dbReference type="Proteomes" id="UP000472265"/>
    </source>
</evidence>
<sequence length="1004" mass="112062">MLCFAGIRKKMNSFEFSVTFFILVSQTISYGFCEVISFSICWMSKDASLGSQHGNIWLNETALKYIRREGKLTSLVVPPGVENKLTLWHGGSAAAWTFKITPGIKYTQVRGMQKQKPKPLPTSATQAFLGSMSPAEVFACENGTLYFHQDENFFLAVGHTMRPPIKLEYRSPSVLLVSWVKNPLAISNSHNTTLYHAEVGPYTTLSTDTTTNNHYRFRYLDSCSPYMACVEIAGTLSFTCLSTITDPDIPRDFEMTSWNSSSISLAWDSPENRKFSLFLLTAFYLNGTDHVTEEVPLWHKGGDFMFVLSDLQPCTRVRFGLQTVCQAGMESRYSKMVLNDGNSPHSSIEALCQTSFGPDNYTLSWEGLLQCQQYQAKVEALCGDGVLMSVKTVTANTGASRVSGLKYRSNDSTAQWQPSATHHPAVAFLYELSLENGTTLQSSRVTETELHLPGLEEGKTYVLDVWEQCDGQWESEHSHMCFQGTNSSVGLLLRAAGSALNQELDLELDISSTGLIVVVPWSLPEDLQDAMLEPRAKIGKIFKDKLQELLKGFNQPARIELATFAPAEEPSKTEILFMSFDATNTEEDVPLSVEDQLDYIRSLNTTNFVVKDGLIYWDGPDLCAFSIQSLCPGNSLCINTPGSYTCVCQQGYYDVSSIIKPVAPHPVCNEKGLFSQCLDKMVTGGIAKAYLTSHMGGEVDVKLNDGRCSVEERGAFYYFSASRKSSQCGTERRVNKTHIEFQNTLTVNLSRVHTISRRDLKVVWKCVYPRHYIRNTHVGVDMEWVSTLSLVEFNSSVQLGLTMSLYTDESYAYSYSYAITLEREDTLFFQVALQANDSFASDVLLQVESCWATESPDPQDSIQGLLLQEGCPVDQTFHWLSVNGLAQKSRFSVQMFTMPQRLPLYIHCLANICGHDEDCVKNCSSQQRTKRSVSQTDRRGRRATVVSAGPLVVNERVKSGVPPSYWAEHTISIMAGTIGFLGLTVLSVSSTKAIMTYYERLRLK</sequence>
<dbReference type="CDD" id="cd00063">
    <property type="entry name" value="FN3"/>
    <property type="match status" value="1"/>
</dbReference>
<dbReference type="Pfam" id="PF00100">
    <property type="entry name" value="Zona_pellucida"/>
    <property type="match status" value="1"/>
</dbReference>
<dbReference type="PROSITE" id="PS00010">
    <property type="entry name" value="ASX_HYDROXYL"/>
    <property type="match status" value="1"/>
</dbReference>
<dbReference type="Gene3D" id="2.60.40.4100">
    <property type="entry name" value="Zona pellucida, ZP-C domain"/>
    <property type="match status" value="1"/>
</dbReference>
<evidence type="ECO:0000259" key="6">
    <source>
        <dbReference type="PROSITE" id="PS50026"/>
    </source>
</evidence>
<dbReference type="SUPFAM" id="SSF57196">
    <property type="entry name" value="EGF/Laminin"/>
    <property type="match status" value="1"/>
</dbReference>
<evidence type="ECO:0000256" key="2">
    <source>
        <dbReference type="ARBA" id="ARBA00022729"/>
    </source>
</evidence>
<dbReference type="SMART" id="SM00060">
    <property type="entry name" value="FN3"/>
    <property type="match status" value="2"/>
</dbReference>
<dbReference type="InterPro" id="IPR049883">
    <property type="entry name" value="NOTCH1_EGF-like"/>
</dbReference>
<keyword evidence="2" id="KW-0732">Signal</keyword>
<feature type="transmembrane region" description="Helical" evidence="5">
    <location>
        <begin position="973"/>
        <end position="998"/>
    </location>
</feature>
<dbReference type="InParanoid" id="A0A671YII9"/>
<gene>
    <name evidence="9" type="primary">LOC115595701</name>
</gene>
<dbReference type="InterPro" id="IPR000742">
    <property type="entry name" value="EGF"/>
</dbReference>
<keyword evidence="5" id="KW-1133">Transmembrane helix</keyword>
<dbReference type="InterPro" id="IPR001881">
    <property type="entry name" value="EGF-like_Ca-bd_dom"/>
</dbReference>
<comment type="caution">
    <text evidence="4">Lacks conserved residue(s) required for the propagation of feature annotation.</text>
</comment>
<evidence type="ECO:0000313" key="9">
    <source>
        <dbReference type="Ensembl" id="ENSSAUP00010063497.1"/>
    </source>
</evidence>
<dbReference type="InterPro" id="IPR036116">
    <property type="entry name" value="FN3_sf"/>
</dbReference>
<keyword evidence="3" id="KW-1015">Disulfide bond</keyword>
<reference evidence="9" key="3">
    <citation type="submission" date="2025-09" db="UniProtKB">
        <authorList>
            <consortium name="Ensembl"/>
        </authorList>
    </citation>
    <scope>IDENTIFICATION</scope>
</reference>
<feature type="domain" description="EGF-like" evidence="6">
    <location>
        <begin position="619"/>
        <end position="658"/>
    </location>
</feature>
<dbReference type="InterPro" id="IPR000152">
    <property type="entry name" value="EGF-type_Asp/Asn_hydroxyl_site"/>
</dbReference>
<dbReference type="SMART" id="SM00179">
    <property type="entry name" value="EGF_CA"/>
    <property type="match status" value="1"/>
</dbReference>
<feature type="domain" description="Fibronectin type-III" evidence="7">
    <location>
        <begin position="249"/>
        <end position="346"/>
    </location>
</feature>
<keyword evidence="5" id="KW-0472">Membrane</keyword>
<reference evidence="9" key="1">
    <citation type="submission" date="2021-04" db="EMBL/GenBank/DDBJ databases">
        <authorList>
            <consortium name="Wellcome Sanger Institute Data Sharing"/>
        </authorList>
    </citation>
    <scope>NUCLEOTIDE SEQUENCE [LARGE SCALE GENOMIC DNA]</scope>
</reference>
<dbReference type="PANTHER" id="PTHR14002:SF60">
    <property type="entry name" value="ZP DOMAIN-CONTAINING PROTEIN"/>
    <property type="match status" value="1"/>
</dbReference>
<dbReference type="PROSITE" id="PS51034">
    <property type="entry name" value="ZP_2"/>
    <property type="match status" value="1"/>
</dbReference>
<evidence type="ECO:0000259" key="8">
    <source>
        <dbReference type="PROSITE" id="PS51034"/>
    </source>
</evidence>
<organism evidence="9 10">
    <name type="scientific">Sparus aurata</name>
    <name type="common">Gilthead sea bream</name>
    <dbReference type="NCBI Taxonomy" id="8175"/>
    <lineage>
        <taxon>Eukaryota</taxon>
        <taxon>Metazoa</taxon>
        <taxon>Chordata</taxon>
        <taxon>Craniata</taxon>
        <taxon>Vertebrata</taxon>
        <taxon>Euteleostomi</taxon>
        <taxon>Actinopterygii</taxon>
        <taxon>Neopterygii</taxon>
        <taxon>Teleostei</taxon>
        <taxon>Neoteleostei</taxon>
        <taxon>Acanthomorphata</taxon>
        <taxon>Eupercaria</taxon>
        <taxon>Spariformes</taxon>
        <taxon>Sparidae</taxon>
        <taxon>Sparus</taxon>
    </lineage>
</organism>
<dbReference type="InterPro" id="IPR013783">
    <property type="entry name" value="Ig-like_fold"/>
</dbReference>
<evidence type="ECO:0000256" key="1">
    <source>
        <dbReference type="ARBA" id="ARBA00022536"/>
    </source>
</evidence>